<feature type="transmembrane region" description="Helical" evidence="1">
    <location>
        <begin position="67"/>
        <end position="85"/>
    </location>
</feature>
<evidence type="ECO:0000256" key="1">
    <source>
        <dbReference type="SAM" id="Phobius"/>
    </source>
</evidence>
<dbReference type="Proteomes" id="UP000232003">
    <property type="component" value="Chromosome"/>
</dbReference>
<organism evidence="2 3">
    <name type="scientific">Nostoc flagelliforme CCNUN1</name>
    <dbReference type="NCBI Taxonomy" id="2038116"/>
    <lineage>
        <taxon>Bacteria</taxon>
        <taxon>Bacillati</taxon>
        <taxon>Cyanobacteriota</taxon>
        <taxon>Cyanophyceae</taxon>
        <taxon>Nostocales</taxon>
        <taxon>Nostocaceae</taxon>
        <taxon>Nostoc</taxon>
    </lineage>
</organism>
<keyword evidence="1" id="KW-1133">Transmembrane helix</keyword>
<proteinExistence type="predicted"/>
<sequence>MSSSAQGIPGLPDLTHPIELVQFGTQALKASLLLVFLVVALGVAIAASIFFACLLTLTYLARVMNAQLGWTLISIILLFLTWGLGASRSASLAAIICTIAGAVLPIFGLLIPFSGLTLSLAGLLSAVWLAVRHWYGWYSLHPKDQRL</sequence>
<dbReference type="KEGG" id="nfl:COO91_03058"/>
<feature type="transmembrane region" description="Helical" evidence="1">
    <location>
        <begin position="117"/>
        <end position="138"/>
    </location>
</feature>
<evidence type="ECO:0000313" key="3">
    <source>
        <dbReference type="Proteomes" id="UP000232003"/>
    </source>
</evidence>
<feature type="transmembrane region" description="Helical" evidence="1">
    <location>
        <begin position="32"/>
        <end position="61"/>
    </location>
</feature>
<name>A0A2K8SNV1_9NOSO</name>
<protein>
    <submittedName>
        <fullName evidence="2">Uncharacterized protein</fullName>
    </submittedName>
</protein>
<gene>
    <name evidence="2" type="ORF">COO91_03058</name>
</gene>
<evidence type="ECO:0000313" key="2">
    <source>
        <dbReference type="EMBL" id="AUB37122.1"/>
    </source>
</evidence>
<reference evidence="2 3" key="1">
    <citation type="submission" date="2017-11" db="EMBL/GenBank/DDBJ databases">
        <title>Complete genome of a free-living desiccation-tolerant cyanobacterium and its photosynthetic adaptation to extreme terrestrial habitat.</title>
        <authorList>
            <person name="Shang J."/>
        </authorList>
    </citation>
    <scope>NUCLEOTIDE SEQUENCE [LARGE SCALE GENOMIC DNA]</scope>
    <source>
        <strain evidence="2 3">CCNUN1</strain>
    </source>
</reference>
<keyword evidence="1" id="KW-0472">Membrane</keyword>
<accession>A0A2K8SNV1</accession>
<dbReference type="AlphaFoldDB" id="A0A2K8SNV1"/>
<keyword evidence="1" id="KW-0812">Transmembrane</keyword>
<keyword evidence="3" id="KW-1185">Reference proteome</keyword>
<dbReference type="EMBL" id="CP024785">
    <property type="protein sequence ID" value="AUB37122.1"/>
    <property type="molecule type" value="Genomic_DNA"/>
</dbReference>
<feature type="transmembrane region" description="Helical" evidence="1">
    <location>
        <begin position="92"/>
        <end position="111"/>
    </location>
</feature>